<comment type="caution">
    <text evidence="4">The sequence shown here is derived from an EMBL/GenBank/DDBJ whole genome shotgun (WGS) entry which is preliminary data.</text>
</comment>
<dbReference type="Pfam" id="PF02826">
    <property type="entry name" value="2-Hacid_dh_C"/>
    <property type="match status" value="1"/>
</dbReference>
<evidence type="ECO:0000256" key="1">
    <source>
        <dbReference type="ARBA" id="ARBA00023002"/>
    </source>
</evidence>
<dbReference type="AlphaFoldDB" id="A0AAD5S8T9"/>
<dbReference type="PANTHER" id="PTHR43333:SF1">
    <property type="entry name" value="D-ISOMER SPECIFIC 2-HYDROXYACID DEHYDROGENASE NAD-BINDING DOMAIN-CONTAINING PROTEIN"/>
    <property type="match status" value="1"/>
</dbReference>
<dbReference type="Gene3D" id="3.40.50.720">
    <property type="entry name" value="NAD(P)-binding Rossmann-like Domain"/>
    <property type="match status" value="2"/>
</dbReference>
<dbReference type="GO" id="GO:0051287">
    <property type="term" value="F:NAD binding"/>
    <property type="evidence" value="ECO:0007669"/>
    <property type="project" value="InterPro"/>
</dbReference>
<gene>
    <name evidence="4" type="ORF">HK097_000260</name>
</gene>
<proteinExistence type="predicted"/>
<keyword evidence="1" id="KW-0560">Oxidoreductase</keyword>
<accession>A0AAD5S8T9</accession>
<reference evidence="4" key="1">
    <citation type="submission" date="2020-05" db="EMBL/GenBank/DDBJ databases">
        <title>Phylogenomic resolution of chytrid fungi.</title>
        <authorList>
            <person name="Stajich J.E."/>
            <person name="Amses K."/>
            <person name="Simmons R."/>
            <person name="Seto K."/>
            <person name="Myers J."/>
            <person name="Bonds A."/>
            <person name="Quandt C.A."/>
            <person name="Barry K."/>
            <person name="Liu P."/>
            <person name="Grigoriev I."/>
            <person name="Longcore J.E."/>
            <person name="James T.Y."/>
        </authorList>
    </citation>
    <scope>NUCLEOTIDE SEQUENCE</scope>
    <source>
        <strain evidence="4">JEL0318</strain>
    </source>
</reference>
<dbReference type="SUPFAM" id="SSF51735">
    <property type="entry name" value="NAD(P)-binding Rossmann-fold domains"/>
    <property type="match status" value="1"/>
</dbReference>
<dbReference type="PANTHER" id="PTHR43333">
    <property type="entry name" value="2-HACID_DH_C DOMAIN-CONTAINING PROTEIN"/>
    <property type="match status" value="1"/>
</dbReference>
<sequence>MAIEPITGPIVVITSFPFIQNVWIPLFQKNFDRPVQQQDETARGRVDDGIGWALFATLQVPLLLMEVVGEGAYNLYPNLRLIISVAAGVEKLLNEPSLPKHVPIVRLEDDAKCQSMTETVLAHVLNLHKGTYEYIRNQREEQWLPRTDLPHRAQERTVAVLGYGDLGKPAAEALAAFGFNVVVWRRTSVQGASDDQRIKFFTGDEGFTQLLNRTSILVNLLPLTPTTHGILNKANLSQLPHGASIINLARGGHVNDDDLLTLLDNGHIDTAVLDVFNTEPLPEGHRYWKHPRVIATPHVAAYSDPRNAGKQVMRVLEKFAKGEDYGRIVDLAAGY</sequence>
<keyword evidence="5" id="KW-1185">Reference proteome</keyword>
<name>A0AAD5S8T9_9FUNG</name>
<evidence type="ECO:0000256" key="2">
    <source>
        <dbReference type="ARBA" id="ARBA00023027"/>
    </source>
</evidence>
<evidence type="ECO:0000259" key="3">
    <source>
        <dbReference type="Pfam" id="PF02826"/>
    </source>
</evidence>
<dbReference type="InterPro" id="IPR036291">
    <property type="entry name" value="NAD(P)-bd_dom_sf"/>
</dbReference>
<keyword evidence="2" id="KW-0520">NAD</keyword>
<dbReference type="EMBL" id="JADGJD010001032">
    <property type="protein sequence ID" value="KAJ3047077.1"/>
    <property type="molecule type" value="Genomic_DNA"/>
</dbReference>
<evidence type="ECO:0000313" key="5">
    <source>
        <dbReference type="Proteomes" id="UP001212841"/>
    </source>
</evidence>
<protein>
    <recommendedName>
        <fullName evidence="3">D-isomer specific 2-hydroxyacid dehydrogenase NAD-binding domain-containing protein</fullName>
    </recommendedName>
</protein>
<dbReference type="GO" id="GO:0016491">
    <property type="term" value="F:oxidoreductase activity"/>
    <property type="evidence" value="ECO:0007669"/>
    <property type="project" value="UniProtKB-KW"/>
</dbReference>
<feature type="domain" description="D-isomer specific 2-hydroxyacid dehydrogenase NAD-binding" evidence="3">
    <location>
        <begin position="121"/>
        <end position="300"/>
    </location>
</feature>
<dbReference type="Proteomes" id="UP001212841">
    <property type="component" value="Unassembled WGS sequence"/>
</dbReference>
<organism evidence="4 5">
    <name type="scientific">Rhizophlyctis rosea</name>
    <dbReference type="NCBI Taxonomy" id="64517"/>
    <lineage>
        <taxon>Eukaryota</taxon>
        <taxon>Fungi</taxon>
        <taxon>Fungi incertae sedis</taxon>
        <taxon>Chytridiomycota</taxon>
        <taxon>Chytridiomycota incertae sedis</taxon>
        <taxon>Chytridiomycetes</taxon>
        <taxon>Rhizophlyctidales</taxon>
        <taxon>Rhizophlyctidaceae</taxon>
        <taxon>Rhizophlyctis</taxon>
    </lineage>
</organism>
<dbReference type="InterPro" id="IPR006140">
    <property type="entry name" value="D-isomer_DH_NAD-bd"/>
</dbReference>
<evidence type="ECO:0000313" key="4">
    <source>
        <dbReference type="EMBL" id="KAJ3047077.1"/>
    </source>
</evidence>